<evidence type="ECO:0000256" key="1">
    <source>
        <dbReference type="SAM" id="MobiDB-lite"/>
    </source>
</evidence>
<geneLocation type="mitochondrion" evidence="2"/>
<dbReference type="EMBL" id="MNCJ02000334">
    <property type="protein sequence ID" value="KAF5753178.1"/>
    <property type="molecule type" value="Genomic_DNA"/>
</dbReference>
<keyword evidence="2" id="KW-0496">Mitochondrion</keyword>
<dbReference type="Proteomes" id="UP000215914">
    <property type="component" value="Unassembled WGS sequence"/>
</dbReference>
<keyword evidence="5" id="KW-1185">Reference proteome</keyword>
<reference evidence="4" key="1">
    <citation type="journal article" date="2017" name="Nature">
        <title>The sunflower genome provides insights into oil metabolism, flowering and Asterid evolution.</title>
        <authorList>
            <person name="Badouin H."/>
            <person name="Gouzy J."/>
            <person name="Grassa C.J."/>
            <person name="Murat F."/>
            <person name="Staton S.E."/>
            <person name="Cottret L."/>
            <person name="Lelandais-Briere C."/>
            <person name="Owens G.L."/>
            <person name="Carrere S."/>
            <person name="Mayjonade B."/>
            <person name="Legrand L."/>
            <person name="Gill N."/>
            <person name="Kane N.C."/>
            <person name="Bowers J.E."/>
            <person name="Hubner S."/>
            <person name="Bellec A."/>
            <person name="Berard A."/>
            <person name="Berges H."/>
            <person name="Blanchet N."/>
            <person name="Boniface M.C."/>
            <person name="Brunel D."/>
            <person name="Catrice O."/>
            <person name="Chaidir N."/>
            <person name="Claudel C."/>
            <person name="Donnadieu C."/>
            <person name="Faraut T."/>
            <person name="Fievet G."/>
            <person name="Helmstetter N."/>
            <person name="King M."/>
            <person name="Knapp S.J."/>
            <person name="Lai Z."/>
            <person name="Le Paslier M.C."/>
            <person name="Lippi Y."/>
            <person name="Lorenzon L."/>
            <person name="Mandel J.R."/>
            <person name="Marage G."/>
            <person name="Marchand G."/>
            <person name="Marquand E."/>
            <person name="Bret-Mestries E."/>
            <person name="Morien E."/>
            <person name="Nambeesan S."/>
            <person name="Nguyen T."/>
            <person name="Pegot-Espagnet P."/>
            <person name="Pouilly N."/>
            <person name="Raftis F."/>
            <person name="Sallet E."/>
            <person name="Schiex T."/>
            <person name="Thomas J."/>
            <person name="Vandecasteele C."/>
            <person name="Vares D."/>
            <person name="Vear F."/>
            <person name="Vautrin S."/>
            <person name="Crespi M."/>
            <person name="Mangin B."/>
            <person name="Burke J.M."/>
            <person name="Salse J."/>
            <person name="Munos S."/>
            <person name="Vincourt P."/>
            <person name="Rieseberg L.H."/>
            <person name="Langlade N.B."/>
        </authorList>
    </citation>
    <scope>NUCLEOTIDE SEQUENCE</scope>
    <source>
        <tissue evidence="4">Leaves</tissue>
    </source>
</reference>
<evidence type="ECO:0000313" key="4">
    <source>
        <dbReference type="EMBL" id="KAF5753178.1"/>
    </source>
</evidence>
<protein>
    <submittedName>
        <fullName evidence="2">Uncharacterized protein</fullName>
    </submittedName>
</protein>
<name>A0A2P1MA72_HELAN</name>
<dbReference type="EMBL" id="MF828624">
    <property type="protein sequence ID" value="AVP27569.1"/>
    <property type="molecule type" value="Genomic_DNA"/>
</dbReference>
<sequence>MVKPGGNTIPASRKSLPHSLPISWYNWKKSSGALRASDAVEEAAEAAEEAAESAEEGKESQSVSMRASISLLRSTSCLLVII</sequence>
<feature type="region of interest" description="Disordered" evidence="1">
    <location>
        <begin position="39"/>
        <end position="62"/>
    </location>
</feature>
<reference evidence="2" key="2">
    <citation type="journal article" date="2018" name="Int. J. Mol. Sci.">
        <title>Recombination Events Involving the atp9 Gene Are Associated with Male Sterility of CMS PET2 in Sunflower.</title>
        <authorList>
            <person name="Reddemann A."/>
            <person name="Horn R."/>
        </authorList>
    </citation>
    <scope>NUCLEOTIDE SEQUENCE</scope>
    <source>
        <strain evidence="2">CMS PET2</strain>
        <strain evidence="3">HA89</strain>
    </source>
</reference>
<dbReference type="AlphaFoldDB" id="A0A2P1MA72"/>
<dbReference type="EMBL" id="MF828625">
    <property type="protein sequence ID" value="AVP27577.1"/>
    <property type="molecule type" value="Genomic_DNA"/>
</dbReference>
<proteinExistence type="predicted"/>
<organism evidence="2">
    <name type="scientific">Helianthus annuus</name>
    <name type="common">Common sunflower</name>
    <dbReference type="NCBI Taxonomy" id="4232"/>
    <lineage>
        <taxon>Eukaryota</taxon>
        <taxon>Viridiplantae</taxon>
        <taxon>Streptophyta</taxon>
        <taxon>Embryophyta</taxon>
        <taxon>Tracheophyta</taxon>
        <taxon>Spermatophyta</taxon>
        <taxon>Magnoliopsida</taxon>
        <taxon>eudicotyledons</taxon>
        <taxon>Gunneridae</taxon>
        <taxon>Pentapetalae</taxon>
        <taxon>asterids</taxon>
        <taxon>campanulids</taxon>
        <taxon>Asterales</taxon>
        <taxon>Asteraceae</taxon>
        <taxon>Asteroideae</taxon>
        <taxon>Heliantheae alliance</taxon>
        <taxon>Heliantheae</taxon>
        <taxon>Helianthus</taxon>
    </lineage>
</organism>
<evidence type="ECO:0000313" key="3">
    <source>
        <dbReference type="EMBL" id="AVP27577.1"/>
    </source>
</evidence>
<gene>
    <name evidence="2" type="primary">orf249</name>
    <name evidence="4" type="ORF">HanXRQr2_MTg0835371</name>
</gene>
<feature type="compositionally biased region" description="Acidic residues" evidence="1">
    <location>
        <begin position="39"/>
        <end position="54"/>
    </location>
</feature>
<reference evidence="4" key="3">
    <citation type="submission" date="2020-06" db="EMBL/GenBank/DDBJ databases">
        <title>Helianthus annuus Genome sequencing and assembly Release 2.</title>
        <authorList>
            <person name="Gouzy J."/>
            <person name="Langlade N."/>
            <person name="Munos S."/>
        </authorList>
    </citation>
    <scope>NUCLEOTIDE SEQUENCE</scope>
    <source>
        <tissue evidence="4">Leaves</tissue>
    </source>
</reference>
<accession>A0A2P1MA72</accession>
<evidence type="ECO:0000313" key="2">
    <source>
        <dbReference type="EMBL" id="AVP27569.1"/>
    </source>
</evidence>
<evidence type="ECO:0000313" key="5">
    <source>
        <dbReference type="Proteomes" id="UP000215914"/>
    </source>
</evidence>